<evidence type="ECO:0000256" key="11">
    <source>
        <dbReference type="ARBA" id="ARBA00022777"/>
    </source>
</evidence>
<feature type="region of interest" description="Disordered" evidence="18">
    <location>
        <begin position="798"/>
        <end position="848"/>
    </location>
</feature>
<dbReference type="SMART" id="SM00220">
    <property type="entry name" value="S_TKc"/>
    <property type="match status" value="1"/>
</dbReference>
<gene>
    <name evidence="20" type="ORF">BRAPAZ1V2_A01P08950.2</name>
</gene>
<keyword evidence="5" id="KW-0217">Developmental protein</keyword>
<feature type="domain" description="RanBP2-type" evidence="19">
    <location>
        <begin position="623"/>
        <end position="644"/>
    </location>
</feature>
<dbReference type="InterPro" id="IPR000719">
    <property type="entry name" value="Prot_kinase_dom"/>
</dbReference>
<evidence type="ECO:0000256" key="6">
    <source>
        <dbReference type="ARBA" id="ARBA00022527"/>
    </source>
</evidence>
<keyword evidence="11" id="KW-0418">Kinase</keyword>
<dbReference type="Gene3D" id="4.10.1060.10">
    <property type="entry name" value="Zinc finger, RanBP2-type"/>
    <property type="match status" value="1"/>
</dbReference>
<dbReference type="InterPro" id="IPR011009">
    <property type="entry name" value="Kinase-like_dom_sf"/>
</dbReference>
<evidence type="ECO:0000256" key="2">
    <source>
        <dbReference type="ARBA" id="ARBA00006485"/>
    </source>
</evidence>
<evidence type="ECO:0000256" key="17">
    <source>
        <dbReference type="PROSITE-ProRule" id="PRU10141"/>
    </source>
</evidence>
<keyword evidence="13 17" id="KW-0067">ATP-binding</keyword>
<dbReference type="Gene3D" id="1.10.510.10">
    <property type="entry name" value="Transferase(Phosphotransferase) domain 1"/>
    <property type="match status" value="2"/>
</dbReference>
<feature type="compositionally biased region" description="Basic and acidic residues" evidence="18">
    <location>
        <begin position="539"/>
        <end position="550"/>
    </location>
</feature>
<evidence type="ECO:0000313" key="21">
    <source>
        <dbReference type="Proteomes" id="UP000694005"/>
    </source>
</evidence>
<dbReference type="SMART" id="SM00547">
    <property type="entry name" value="ZnF_RBZ"/>
    <property type="match status" value="1"/>
</dbReference>
<dbReference type="InterPro" id="IPR036443">
    <property type="entry name" value="Znf_RanBP2_sf"/>
</dbReference>
<feature type="compositionally biased region" description="Basic and acidic residues" evidence="18">
    <location>
        <begin position="560"/>
        <end position="578"/>
    </location>
</feature>
<evidence type="ECO:0000256" key="7">
    <source>
        <dbReference type="ARBA" id="ARBA00022679"/>
    </source>
</evidence>
<feature type="region of interest" description="Disordered" evidence="18">
    <location>
        <begin position="1122"/>
        <end position="1149"/>
    </location>
</feature>
<comment type="catalytic activity">
    <reaction evidence="15">
        <text>L-threonyl-[protein] + ATP = O-phospho-L-threonyl-[protein] + ADP + H(+)</text>
        <dbReference type="Rhea" id="RHEA:46608"/>
        <dbReference type="Rhea" id="RHEA-COMP:11060"/>
        <dbReference type="Rhea" id="RHEA-COMP:11605"/>
        <dbReference type="ChEBI" id="CHEBI:15378"/>
        <dbReference type="ChEBI" id="CHEBI:30013"/>
        <dbReference type="ChEBI" id="CHEBI:30616"/>
        <dbReference type="ChEBI" id="CHEBI:61977"/>
        <dbReference type="ChEBI" id="CHEBI:456216"/>
        <dbReference type="EC" id="2.7.11.22"/>
    </reaction>
</comment>
<dbReference type="GO" id="GO:0005524">
    <property type="term" value="F:ATP binding"/>
    <property type="evidence" value="ECO:0007669"/>
    <property type="project" value="UniProtKB-UniRule"/>
</dbReference>
<evidence type="ECO:0000256" key="16">
    <source>
        <dbReference type="ARBA" id="ARBA00048367"/>
    </source>
</evidence>
<evidence type="ECO:0000256" key="12">
    <source>
        <dbReference type="ARBA" id="ARBA00022833"/>
    </source>
</evidence>
<dbReference type="GO" id="GO:0008270">
    <property type="term" value="F:zinc ion binding"/>
    <property type="evidence" value="ECO:0007669"/>
    <property type="project" value="UniProtKB-KW"/>
</dbReference>
<evidence type="ECO:0000256" key="10">
    <source>
        <dbReference type="ARBA" id="ARBA00022771"/>
    </source>
</evidence>
<keyword evidence="14" id="KW-0539">Nucleus</keyword>
<feature type="region of interest" description="Disordered" evidence="18">
    <location>
        <begin position="175"/>
        <end position="215"/>
    </location>
</feature>
<dbReference type="GO" id="GO:0004693">
    <property type="term" value="F:cyclin-dependent protein serine/threonine kinase activity"/>
    <property type="evidence" value="ECO:0007669"/>
    <property type="project" value="UniProtKB-EC"/>
</dbReference>
<dbReference type="EC" id="2.7.11.22" evidence="4"/>
<feature type="region of interest" description="Disordered" evidence="18">
    <location>
        <begin position="1221"/>
        <end position="1240"/>
    </location>
</feature>
<dbReference type="PANTHER" id="PTHR12446">
    <property type="entry name" value="TESMIN/TSO1-RELATED"/>
    <property type="match status" value="1"/>
</dbReference>
<accession>A0A8D9GV62</accession>
<dbReference type="FunFam" id="3.30.200.20:FF:000664">
    <property type="entry name" value="Cyclin-dependent kinase F-1"/>
    <property type="match status" value="1"/>
</dbReference>
<feature type="compositionally biased region" description="Pro residues" evidence="18">
    <location>
        <begin position="654"/>
        <end position="666"/>
    </location>
</feature>
<dbReference type="InterPro" id="IPR005172">
    <property type="entry name" value="CRC"/>
</dbReference>
<evidence type="ECO:0000256" key="9">
    <source>
        <dbReference type="ARBA" id="ARBA00022741"/>
    </source>
</evidence>
<keyword evidence="8" id="KW-0479">Metal-binding</keyword>
<evidence type="ECO:0000256" key="8">
    <source>
        <dbReference type="ARBA" id="ARBA00022723"/>
    </source>
</evidence>
<organism evidence="20 21">
    <name type="scientific">Brassica campestris</name>
    <name type="common">Field mustard</name>
    <dbReference type="NCBI Taxonomy" id="3711"/>
    <lineage>
        <taxon>Eukaryota</taxon>
        <taxon>Viridiplantae</taxon>
        <taxon>Streptophyta</taxon>
        <taxon>Embryophyta</taxon>
        <taxon>Tracheophyta</taxon>
        <taxon>Spermatophyta</taxon>
        <taxon>Magnoliopsida</taxon>
        <taxon>eudicotyledons</taxon>
        <taxon>Gunneridae</taxon>
        <taxon>Pentapetalae</taxon>
        <taxon>rosids</taxon>
        <taxon>malvids</taxon>
        <taxon>Brassicales</taxon>
        <taxon>Brassicaceae</taxon>
        <taxon>Brassiceae</taxon>
        <taxon>Brassica</taxon>
    </lineage>
</organism>
<feature type="compositionally biased region" description="Polar residues" evidence="18">
    <location>
        <begin position="1327"/>
        <end position="1338"/>
    </location>
</feature>
<dbReference type="Gramene" id="A01p08950.2_BraZ1">
    <property type="protein sequence ID" value="A01p08950.2_BraZ1.CDS"/>
    <property type="gene ID" value="A01g08950.2_BraZ1"/>
</dbReference>
<feature type="compositionally biased region" description="Basic and acidic residues" evidence="18">
    <location>
        <begin position="498"/>
        <end position="527"/>
    </location>
</feature>
<name>A0A8D9GV62_BRACM</name>
<dbReference type="Proteomes" id="UP000694005">
    <property type="component" value="Chromosome A01"/>
</dbReference>
<evidence type="ECO:0000256" key="1">
    <source>
        <dbReference type="ARBA" id="ARBA00004123"/>
    </source>
</evidence>
<sequence length="1384" mass="152673">MDKQPASSWSIHTRPEIIAKYEIFERVGSGAYADVYRARRISDGLTVALKEIFDYQSAFREIDALSLLHGSPNVVLMHEYFWREDENAVIVLEFLRSDLSAVIRDAKRRKKKGSGGEGFSVGEIKRWMIQILNGVDACHRNLIVHRDLKPGNMLVSDDGVLKLADFGQARILMEPDNVAADEEREGEASREPPEVIPDYVNSSQKGSEGQEQEVLSRDEYFRQVEELKAKQVVRDDTDKDSNVPDGDASCLATCTVSEMDDDFGTNSFAYDEEGLDGGGEGLMTSCVGTRWFRPPELLYGSTMYGLEIDLWSLGCVFAELLSLEPLFPGVSDIDQISRVTNVLGNLNEEVWPGCVDLPDYKSISFAEVESPLGVEGCLPNHSGDVIALVKKLICYDPARRATAVELLNDKYFKEEPLPVPVSELYVPPAMSGPDEEDSPRKWNDYREMDSDSDGFGPVNVKPTSSGFTIEEMGSNEREHHPPHISSLVVRPSGSNDGEGDRHAAAEDDSRDRPSIPRSDRHKSDNGHRTRASSSSPLRRPYEDHHRHGSDLNHSGALLRGGREFSSRRESSGRHRDYSPPHARVGAGSRRFDGPEPAHGRSFRSDGIGRNNNHPKVQPRDGDWYCLDPLCRNLNFARREVCFKCKRRRYAPANTPAPPRLLPPPMNLSPRRDFNGYRSPPRGYLRDYPPPRLDHPTWRDRDRDREGGDRLRYSNLEYPPSRRLASDWVPEPHYERRPPLSPPRGGGWGRHSRERSRSPPMRGPPPPLRDYRRDSYLERGGREDQREKETFWVPFGDSKIVEMGEGGGGGGEFPPKKEGVTDESGFPAKTPARQLDFTGGSAEHSLSKPAPPTVVATVVKTIATPSVSSSPITTTMASRLHPVVRPTVPVVATNSPSQSQIVNAPIRHPKPESPISRARPIVEGRDGTPQKKKQCNCKHSRCLKLYCECFASGTYCDGCNCVNCFNNVDNEPARRDAVEATLERNPNAFRPKIASSPHGVRDKREEIGEVVLLGKHNKGCHCKKSGCLKKYCECFQANILCSENCRCLDCKNFDGSEERQALFHGEHANNMAYLQQAANAAITGAVGSSGFAPSPAPKRRKGHDISFNQATKDSSTHRLGQFQQANNGRTSGPTSGASPATVSRPGGNSSAAPSKFVYRSLLADIIQPQDVKALCSVLVAVAGEAAKTLTDKRNERETCLASSAQDNSQGNKDVEMVAADANQADKSGPEGSNSDASKGNPLSPATLALMCDEQDTIFMVAAAEPNGSVDPGGCGTNSQEKSETYAEQERVVLTKFRDCLSRLISYAEIKESKCSYLARRHIQPPPTASATVKTENGIQQIPEPRTTAQPTLTKPQPLQPTTTTNTSTTQHPHKPPAFPEKKDST</sequence>
<feature type="region of interest" description="Disordered" evidence="18">
    <location>
        <begin position="901"/>
        <end position="924"/>
    </location>
</feature>
<evidence type="ECO:0000256" key="14">
    <source>
        <dbReference type="ARBA" id="ARBA00023242"/>
    </source>
</evidence>
<dbReference type="FunFam" id="4.10.1060.10:FF:000017">
    <property type="entry name" value="FUS RNA-binding protein"/>
    <property type="match status" value="1"/>
</dbReference>
<feature type="compositionally biased region" description="Basic and acidic residues" evidence="18">
    <location>
        <begin position="691"/>
        <end position="711"/>
    </location>
</feature>
<protein>
    <recommendedName>
        <fullName evidence="4">cyclin-dependent kinase</fullName>
        <ecNumber evidence="4">2.7.11.22</ecNumber>
    </recommendedName>
</protein>
<keyword evidence="12" id="KW-0862">Zinc</keyword>
<dbReference type="Pfam" id="PF03638">
    <property type="entry name" value="TCR"/>
    <property type="match status" value="2"/>
</dbReference>
<keyword evidence="7" id="KW-0808">Transferase</keyword>
<dbReference type="InterPro" id="IPR028307">
    <property type="entry name" value="Lin-54_fam"/>
</dbReference>
<dbReference type="SUPFAM" id="SSF56112">
    <property type="entry name" value="Protein kinase-like (PK-like)"/>
    <property type="match status" value="1"/>
</dbReference>
<comment type="similarity">
    <text evidence="3">Belongs to the lin-54 family.</text>
</comment>
<evidence type="ECO:0000256" key="13">
    <source>
        <dbReference type="ARBA" id="ARBA00022840"/>
    </source>
</evidence>
<dbReference type="PANTHER" id="PTHR12446:SF34">
    <property type="entry name" value="PROTEIN LIN-54 HOMOLOG"/>
    <property type="match status" value="1"/>
</dbReference>
<dbReference type="SUPFAM" id="SSF90209">
    <property type="entry name" value="Ran binding protein zinc finger-like"/>
    <property type="match status" value="1"/>
</dbReference>
<feature type="compositionally biased region" description="Basic and acidic residues" evidence="18">
    <location>
        <begin position="438"/>
        <end position="449"/>
    </location>
</feature>
<evidence type="ECO:0000256" key="3">
    <source>
        <dbReference type="ARBA" id="ARBA00007267"/>
    </source>
</evidence>
<dbReference type="InterPro" id="IPR033467">
    <property type="entry name" value="Tesmin/TSO1-like_CXC"/>
</dbReference>
<evidence type="ECO:0000313" key="20">
    <source>
        <dbReference type="EMBL" id="CAG7886819.1"/>
    </source>
</evidence>
<evidence type="ECO:0000256" key="15">
    <source>
        <dbReference type="ARBA" id="ARBA00047811"/>
    </source>
</evidence>
<comment type="catalytic activity">
    <reaction evidence="16">
        <text>L-seryl-[protein] + ATP = O-phospho-L-seryl-[protein] + ADP + H(+)</text>
        <dbReference type="Rhea" id="RHEA:17989"/>
        <dbReference type="Rhea" id="RHEA-COMP:9863"/>
        <dbReference type="Rhea" id="RHEA-COMP:11604"/>
        <dbReference type="ChEBI" id="CHEBI:15378"/>
        <dbReference type="ChEBI" id="CHEBI:29999"/>
        <dbReference type="ChEBI" id="CHEBI:30616"/>
        <dbReference type="ChEBI" id="CHEBI:83421"/>
        <dbReference type="ChEBI" id="CHEBI:456216"/>
        <dbReference type="EC" id="2.7.11.22"/>
    </reaction>
</comment>
<keyword evidence="10" id="KW-0863">Zinc-finger</keyword>
<proteinExistence type="inferred from homology"/>
<comment type="subcellular location">
    <subcellularLocation>
        <location evidence="1">Nucleus</location>
    </subcellularLocation>
</comment>
<feature type="region of interest" description="Disordered" evidence="18">
    <location>
        <begin position="1190"/>
        <end position="1211"/>
    </location>
</feature>
<dbReference type="InterPro" id="IPR008271">
    <property type="entry name" value="Ser/Thr_kinase_AS"/>
</dbReference>
<dbReference type="GO" id="GO:0005634">
    <property type="term" value="C:nucleus"/>
    <property type="evidence" value="ECO:0007669"/>
    <property type="project" value="UniProtKB-SubCell"/>
</dbReference>
<feature type="compositionally biased region" description="Basic and acidic residues" evidence="18">
    <location>
        <begin position="589"/>
        <end position="598"/>
    </location>
</feature>
<comment type="similarity">
    <text evidence="2">Belongs to the protein kinase superfamily. CMGC Ser/Thr protein kinase family. CDC2/CDKX subfamily.</text>
</comment>
<feature type="compositionally biased region" description="Polar residues" evidence="18">
    <location>
        <begin position="1199"/>
        <end position="1210"/>
    </location>
</feature>
<evidence type="ECO:0000256" key="4">
    <source>
        <dbReference type="ARBA" id="ARBA00012425"/>
    </source>
</evidence>
<dbReference type="Pfam" id="PF00069">
    <property type="entry name" value="Pkinase"/>
    <property type="match status" value="2"/>
</dbReference>
<evidence type="ECO:0000256" key="5">
    <source>
        <dbReference type="ARBA" id="ARBA00022473"/>
    </source>
</evidence>
<keyword evidence="6" id="KW-0723">Serine/threonine-protein kinase</keyword>
<feature type="region of interest" description="Disordered" evidence="18">
    <location>
        <begin position="425"/>
        <end position="618"/>
    </location>
</feature>
<dbReference type="PROSITE" id="PS00108">
    <property type="entry name" value="PROTEIN_KINASE_ST"/>
    <property type="match status" value="1"/>
</dbReference>
<dbReference type="PROSITE" id="PS01358">
    <property type="entry name" value="ZF_RANBP2_1"/>
    <property type="match status" value="1"/>
</dbReference>
<feature type="region of interest" description="Disordered" evidence="18">
    <location>
        <begin position="1263"/>
        <end position="1285"/>
    </location>
</feature>
<feature type="binding site" evidence="17">
    <location>
        <position position="50"/>
    </location>
    <ligand>
        <name>ATP</name>
        <dbReference type="ChEBI" id="CHEBI:30616"/>
    </ligand>
</feature>
<dbReference type="PROSITE" id="PS00107">
    <property type="entry name" value="PROTEIN_KINASE_ATP"/>
    <property type="match status" value="1"/>
</dbReference>
<evidence type="ECO:0000259" key="19">
    <source>
        <dbReference type="PROSITE" id="PS01358"/>
    </source>
</evidence>
<feature type="region of interest" description="Disordered" evidence="18">
    <location>
        <begin position="1323"/>
        <end position="1384"/>
    </location>
</feature>
<reference evidence="20 21" key="1">
    <citation type="submission" date="2021-07" db="EMBL/GenBank/DDBJ databases">
        <authorList>
            <consortium name="Genoscope - CEA"/>
            <person name="William W."/>
        </authorList>
    </citation>
    <scope>NUCLEOTIDE SEQUENCE [LARGE SCALE GENOMIC DNA]</scope>
</reference>
<feature type="compositionally biased region" description="Polar residues" evidence="18">
    <location>
        <begin position="200"/>
        <end position="209"/>
    </location>
</feature>
<dbReference type="InterPro" id="IPR017441">
    <property type="entry name" value="Protein_kinase_ATP_BS"/>
</dbReference>
<evidence type="ECO:0000256" key="18">
    <source>
        <dbReference type="SAM" id="MobiDB-lite"/>
    </source>
</evidence>
<dbReference type="SMART" id="SM01114">
    <property type="entry name" value="CXC"/>
    <property type="match status" value="2"/>
</dbReference>
<dbReference type="InterPro" id="IPR001876">
    <property type="entry name" value="Znf_RanBP2"/>
</dbReference>
<feature type="region of interest" description="Disordered" evidence="18">
    <location>
        <begin position="652"/>
        <end position="772"/>
    </location>
</feature>
<keyword evidence="9 17" id="KW-0547">Nucleotide-binding</keyword>
<dbReference type="EMBL" id="LS974617">
    <property type="protein sequence ID" value="CAG7886819.1"/>
    <property type="molecule type" value="Genomic_DNA"/>
</dbReference>
<feature type="compositionally biased region" description="Low complexity" evidence="18">
    <location>
        <begin position="1345"/>
        <end position="1369"/>
    </location>
</feature>